<dbReference type="RefSeq" id="WP_348944796.1">
    <property type="nucleotide sequence ID" value="NZ_CP157355.1"/>
</dbReference>
<evidence type="ECO:0008006" key="3">
    <source>
        <dbReference type="Google" id="ProtNLM"/>
    </source>
</evidence>
<dbReference type="KEGG" id="cmav:ABHF33_15500"/>
<evidence type="ECO:0000313" key="2">
    <source>
        <dbReference type="EMBL" id="XBM00444.1"/>
    </source>
</evidence>
<proteinExistence type="predicted"/>
<organism evidence="2">
    <name type="scientific">Chitinibacter mangrovi</name>
    <dbReference type="NCBI Taxonomy" id="3153927"/>
    <lineage>
        <taxon>Bacteria</taxon>
        <taxon>Pseudomonadati</taxon>
        <taxon>Pseudomonadota</taxon>
        <taxon>Betaproteobacteria</taxon>
        <taxon>Neisseriales</taxon>
        <taxon>Chitinibacteraceae</taxon>
        <taxon>Chitinibacter</taxon>
    </lineage>
</organism>
<evidence type="ECO:0000256" key="1">
    <source>
        <dbReference type="SAM" id="MobiDB-lite"/>
    </source>
</evidence>
<sequence length="504" mass="54113">MLISPALTTGTTPALNKSATPNKDPALNVLPGNATPSNATKVTLQSGQAGDSSADLTYFVPRKTLTFASSANDNISQVMLNNIWSSTPYSGVSDLFKGLGGALLERFSVTQDAYQQTLAESWSSDVSESANLEGVDAATELSATENTIGLTLTTVSKKQIEILIAFDNQNQDSGNRLSVQIKTSAELSSQECKALAALSKGFESTLQSIGQNLTTDRPSRLSTIDVAGLLDFDPQVLSGIDLKVDASNQFVGLQALTLHADTSRRSLTMQGIDGELSIDVDLSNASIRGTPEQQKAAIDRYLTQFDQANARAQGQEQLIGQFKSAFAQLQSNYPAAEINTATSRSAAFNIARDQWLSGLADFQAHMGGEFSSGAIDNDKTTGKLDYQISQKTTLVGRGNKLSASQEVASVLSATIIKCRDGGPYQKTGNYDITQINDRSNVKTDFTIATTQNGVSYIELATRSEIIKQMLEFKKVVNHEVEEQFKLPTESKSTDVVVNNSRTVN</sequence>
<dbReference type="EMBL" id="CP157355">
    <property type="protein sequence ID" value="XBM00444.1"/>
    <property type="molecule type" value="Genomic_DNA"/>
</dbReference>
<name>A0AAU7F998_9NEIS</name>
<feature type="region of interest" description="Disordered" evidence="1">
    <location>
        <begin position="1"/>
        <end position="23"/>
    </location>
</feature>
<protein>
    <recommendedName>
        <fullName evidence="3">Lactate dehydrogenase</fullName>
    </recommendedName>
</protein>
<feature type="compositionally biased region" description="Polar residues" evidence="1">
    <location>
        <begin position="1"/>
        <end position="21"/>
    </location>
</feature>
<accession>A0AAU7F998</accession>
<dbReference type="AlphaFoldDB" id="A0AAU7F998"/>
<gene>
    <name evidence="2" type="ORF">ABHF33_15500</name>
</gene>
<reference evidence="2" key="1">
    <citation type="submission" date="2024-05" db="EMBL/GenBank/DDBJ databases">
        <authorList>
            <person name="Yang L."/>
            <person name="Pan L."/>
        </authorList>
    </citation>
    <scope>NUCLEOTIDE SEQUENCE</scope>
    <source>
        <strain evidence="2">FCG-7</strain>
    </source>
</reference>